<dbReference type="PANTHER" id="PTHR47160">
    <property type="entry name" value="PUTATIVE-RELATED"/>
    <property type="match status" value="1"/>
</dbReference>
<dbReference type="PANTHER" id="PTHR47160:SF10">
    <property type="entry name" value="MULE TRANSPOSASE DOMAIN-CONTAINING PROTEIN"/>
    <property type="match status" value="1"/>
</dbReference>
<dbReference type="WBParaSite" id="ACRNAN_scaffold5784.g27132.t1">
    <property type="protein sequence ID" value="ACRNAN_scaffold5784.g27132.t1"/>
    <property type="gene ID" value="ACRNAN_scaffold5784.g27132"/>
</dbReference>
<protein>
    <submittedName>
        <fullName evidence="3">MULE transposase domain-containing protein</fullName>
    </submittedName>
</protein>
<name>A0A914E6L1_9BILA</name>
<sequence length="368" mass="42984">MPSKQALNQQVQRTRQEVFKAPENPRHLRDLVIPHRFKVHQKRDSFGGENVVEERFLQSEITIGNSKILIFARQQFLDLLADTDNWLGDGTFKSAPPLFTQLFTIHAKWRNTHRVVPCIYAILPDKLESTYAAMFHEVRRLVYDSSPTSFSCDYELSLLNAIREVFPATEIWGCYFHFSQNFRRNLGEYGLQAGVDNNPALALQARMLRALAFVPEEDMVLAYEELLLHIQIPFWRNFLIQYFEVYYIGEPDHYGGARGDGKFPRASWNVYARTLNGEMKTNNSAEGQHFKINNTMQEMHPSIWKFIDKIRNFDESTYSDFLQWNDGKVPTESKRWKNVEKQKLAIVQNYRNVGIMQYLRSVANVLAQ</sequence>
<dbReference type="InterPro" id="IPR018289">
    <property type="entry name" value="MULE_transposase_dom"/>
</dbReference>
<dbReference type="AlphaFoldDB" id="A0A914E6L1"/>
<reference evidence="3" key="1">
    <citation type="submission" date="2022-11" db="UniProtKB">
        <authorList>
            <consortium name="WormBaseParasite"/>
        </authorList>
    </citation>
    <scope>IDENTIFICATION</scope>
</reference>
<feature type="domain" description="MULE transposase" evidence="1">
    <location>
        <begin position="88"/>
        <end position="181"/>
    </location>
</feature>
<proteinExistence type="predicted"/>
<keyword evidence="2" id="KW-1185">Reference proteome</keyword>
<organism evidence="2 3">
    <name type="scientific">Acrobeloides nanus</name>
    <dbReference type="NCBI Taxonomy" id="290746"/>
    <lineage>
        <taxon>Eukaryota</taxon>
        <taxon>Metazoa</taxon>
        <taxon>Ecdysozoa</taxon>
        <taxon>Nematoda</taxon>
        <taxon>Chromadorea</taxon>
        <taxon>Rhabditida</taxon>
        <taxon>Tylenchina</taxon>
        <taxon>Cephalobomorpha</taxon>
        <taxon>Cephaloboidea</taxon>
        <taxon>Cephalobidae</taxon>
        <taxon>Acrobeloides</taxon>
    </lineage>
</organism>
<evidence type="ECO:0000313" key="2">
    <source>
        <dbReference type="Proteomes" id="UP000887540"/>
    </source>
</evidence>
<dbReference type="Proteomes" id="UP000887540">
    <property type="component" value="Unplaced"/>
</dbReference>
<evidence type="ECO:0000259" key="1">
    <source>
        <dbReference type="Pfam" id="PF10551"/>
    </source>
</evidence>
<accession>A0A914E6L1</accession>
<evidence type="ECO:0000313" key="3">
    <source>
        <dbReference type="WBParaSite" id="ACRNAN_scaffold5784.g27132.t1"/>
    </source>
</evidence>
<dbReference type="Pfam" id="PF10551">
    <property type="entry name" value="MULE"/>
    <property type="match status" value="1"/>
</dbReference>